<dbReference type="Proteomes" id="UP001229346">
    <property type="component" value="Unassembled WGS sequence"/>
</dbReference>
<reference evidence="2 3" key="1">
    <citation type="submission" date="2023-07" db="EMBL/GenBank/DDBJ databases">
        <title>Sorghum-associated microbial communities from plants grown in Nebraska, USA.</title>
        <authorList>
            <person name="Schachtman D."/>
        </authorList>
    </citation>
    <scope>NUCLEOTIDE SEQUENCE [LARGE SCALE GENOMIC DNA]</scope>
    <source>
        <strain evidence="2 3">CC482</strain>
    </source>
</reference>
<keyword evidence="3" id="KW-1185">Reference proteome</keyword>
<comment type="caution">
    <text evidence="2">The sequence shown here is derived from an EMBL/GenBank/DDBJ whole genome shotgun (WGS) entry which is preliminary data.</text>
</comment>
<dbReference type="EMBL" id="JAUSSU010000007">
    <property type="protein sequence ID" value="MDQ0114251.1"/>
    <property type="molecule type" value="Genomic_DNA"/>
</dbReference>
<evidence type="ECO:0000259" key="1">
    <source>
        <dbReference type="Pfam" id="PF16169"/>
    </source>
</evidence>
<dbReference type="InterPro" id="IPR032369">
    <property type="entry name" value="DUF4872"/>
</dbReference>
<sequence>MKTRLETLALARSEKGPMSSKNLSYTIQKSGDAPQLAVIIREAISRNAYEFLNPPIRNLGIKGIEKMSSEILKWPSRKPDISHELSLTASLMERAGTGGSLFRNLYRDFLKE</sequence>
<protein>
    <recommendedName>
        <fullName evidence="1">DUF4872 domain-containing protein</fullName>
    </recommendedName>
</protein>
<gene>
    <name evidence="2" type="ORF">J2T15_003706</name>
</gene>
<accession>A0ABT9U5A6</accession>
<dbReference type="Pfam" id="PF16169">
    <property type="entry name" value="DUF4872"/>
    <property type="match status" value="1"/>
</dbReference>
<proteinExistence type="predicted"/>
<feature type="domain" description="DUF4872" evidence="1">
    <location>
        <begin position="7"/>
        <end position="112"/>
    </location>
</feature>
<evidence type="ECO:0000313" key="2">
    <source>
        <dbReference type="EMBL" id="MDQ0114251.1"/>
    </source>
</evidence>
<evidence type="ECO:0000313" key="3">
    <source>
        <dbReference type="Proteomes" id="UP001229346"/>
    </source>
</evidence>
<organism evidence="2 3">
    <name type="scientific">Paenibacillus harenae</name>
    <dbReference type="NCBI Taxonomy" id="306543"/>
    <lineage>
        <taxon>Bacteria</taxon>
        <taxon>Bacillati</taxon>
        <taxon>Bacillota</taxon>
        <taxon>Bacilli</taxon>
        <taxon>Bacillales</taxon>
        <taxon>Paenibacillaceae</taxon>
        <taxon>Paenibacillus</taxon>
    </lineage>
</organism>
<name>A0ABT9U5A6_PAEHA</name>